<dbReference type="Gene3D" id="3.40.47.10">
    <property type="match status" value="1"/>
</dbReference>
<feature type="domain" description="Beta-ketoacyl synthase-like N-terminal" evidence="2">
    <location>
        <begin position="30"/>
        <end position="172"/>
    </location>
</feature>
<dbReference type="InterPro" id="IPR014030">
    <property type="entry name" value="Ketoacyl_synth_N"/>
</dbReference>
<dbReference type="SUPFAM" id="SSF53901">
    <property type="entry name" value="Thiolase-like"/>
    <property type="match status" value="1"/>
</dbReference>
<protein>
    <submittedName>
        <fullName evidence="3">3-oxoacyl-[acyl-carrier-protein] synthase II</fullName>
        <ecNumber evidence="3">2.3.1.179</ecNumber>
    </submittedName>
</protein>
<gene>
    <name evidence="3" type="ORF">IW245_000536</name>
</gene>
<evidence type="ECO:0000313" key="3">
    <source>
        <dbReference type="EMBL" id="MBG6134342.1"/>
    </source>
</evidence>
<keyword evidence="3" id="KW-0012">Acyltransferase</keyword>
<evidence type="ECO:0000256" key="1">
    <source>
        <dbReference type="ARBA" id="ARBA00022679"/>
    </source>
</evidence>
<dbReference type="GO" id="GO:0005829">
    <property type="term" value="C:cytosol"/>
    <property type="evidence" value="ECO:0007669"/>
    <property type="project" value="TreeGrafter"/>
</dbReference>
<keyword evidence="1 3" id="KW-0808">Transferase</keyword>
<dbReference type="Proteomes" id="UP000622552">
    <property type="component" value="Unassembled WGS sequence"/>
</dbReference>
<dbReference type="GO" id="GO:0006633">
    <property type="term" value="P:fatty acid biosynthetic process"/>
    <property type="evidence" value="ECO:0007669"/>
    <property type="project" value="TreeGrafter"/>
</dbReference>
<sequence length="302" mass="30343">MAPVVTGIGLAGPTVGDPAHLLEPGVAERSEFDPASIVGKRGLRYKDEATRLALAAAHLALTDAGLLDDRTPTVPAGQVAVVVSSNLGNLDTVCSAAETIARESVTGLSPMDLPNASSNVVASSVAIWFGLRGANLMVCNGATSGLDAVRWAQVLVGSGRVGHALVVGVEVDNDLVRRLTGTEHLFHGAAALVVESATSAGARGVPARATLGRYERHSAGVVPGPGLWLVPERHASPAPPGVTPVDLSRRYGAASGALGVLQCAAAATWIHGGHGPTALATSGGVTDDATATLLLSSPGPAR</sequence>
<dbReference type="AlphaFoldDB" id="A0A8J7KUR5"/>
<proteinExistence type="predicted"/>
<dbReference type="EC" id="2.3.1.179" evidence="3"/>
<evidence type="ECO:0000313" key="4">
    <source>
        <dbReference type="Proteomes" id="UP000622552"/>
    </source>
</evidence>
<dbReference type="GO" id="GO:0004315">
    <property type="term" value="F:3-oxoacyl-[acyl-carrier-protein] synthase activity"/>
    <property type="evidence" value="ECO:0007669"/>
    <property type="project" value="UniProtKB-EC"/>
</dbReference>
<accession>A0A8J7KUR5</accession>
<name>A0A8J7KUR5_9ACTN</name>
<dbReference type="EMBL" id="JADOUF010000001">
    <property type="protein sequence ID" value="MBG6134342.1"/>
    <property type="molecule type" value="Genomic_DNA"/>
</dbReference>
<dbReference type="Pfam" id="PF00109">
    <property type="entry name" value="ketoacyl-synt"/>
    <property type="match status" value="1"/>
</dbReference>
<dbReference type="InterPro" id="IPR000794">
    <property type="entry name" value="Beta-ketoacyl_synthase"/>
</dbReference>
<evidence type="ECO:0000259" key="2">
    <source>
        <dbReference type="Pfam" id="PF00109"/>
    </source>
</evidence>
<keyword evidence="4" id="KW-1185">Reference proteome</keyword>
<organism evidence="3 4">
    <name type="scientific">Longispora fulva</name>
    <dbReference type="NCBI Taxonomy" id="619741"/>
    <lineage>
        <taxon>Bacteria</taxon>
        <taxon>Bacillati</taxon>
        <taxon>Actinomycetota</taxon>
        <taxon>Actinomycetes</taxon>
        <taxon>Micromonosporales</taxon>
        <taxon>Micromonosporaceae</taxon>
        <taxon>Longispora</taxon>
    </lineage>
</organism>
<comment type="caution">
    <text evidence="3">The sequence shown here is derived from an EMBL/GenBank/DDBJ whole genome shotgun (WGS) entry which is preliminary data.</text>
</comment>
<reference evidence="3" key="1">
    <citation type="submission" date="2020-11" db="EMBL/GenBank/DDBJ databases">
        <title>Sequencing the genomes of 1000 actinobacteria strains.</title>
        <authorList>
            <person name="Klenk H.-P."/>
        </authorList>
    </citation>
    <scope>NUCLEOTIDE SEQUENCE</scope>
    <source>
        <strain evidence="3">DSM 45356</strain>
    </source>
</reference>
<dbReference type="InterPro" id="IPR016039">
    <property type="entry name" value="Thiolase-like"/>
</dbReference>
<dbReference type="PANTHER" id="PTHR11712:SF336">
    <property type="entry name" value="3-OXOACYL-[ACYL-CARRIER-PROTEIN] SYNTHASE, MITOCHONDRIAL"/>
    <property type="match status" value="1"/>
</dbReference>
<dbReference type="PANTHER" id="PTHR11712">
    <property type="entry name" value="POLYKETIDE SYNTHASE-RELATED"/>
    <property type="match status" value="1"/>
</dbReference>
<dbReference type="RefSeq" id="WP_197001592.1">
    <property type="nucleotide sequence ID" value="NZ_BONS01000033.1"/>
</dbReference>